<sequence>MSTDLTPDEASTGVLDTLQWHPSKRVRHIKGILARRLPRGSDAVCAALFVPWSEAGAKDRSNDPSRCWKAIYVSERVRASSDPDWAPVSWVDSDLPSAVLASKTVLLSLYGSADGIEVDPCPLPVMQSPTDESKNGAEDAANCGRQEVEEVSRADSCTPSPSSSARVPQAERDADPSPDQACNGDAQAQAFSPAAPSPLASKQGQSTLPDSNEKHYPLSRCDTSAAPAHPDTGAPSLCAWRLDLGSMVRVPPDFVEWEAESVALHLDSGWYAFPTPGLDPCQPPAAVPVQPSGLQTPSRAESPEYGSPPRRGADTAGRALPPASPSDAAAGEPGVPRRLAALLMSRLLPSSLSLAGGSGTATPALPGSQPGSEAGDTVPAPCQLGLGQLAGAAAALAARRAEAERLR</sequence>
<organism evidence="2">
    <name type="scientific">Auxenochlorella protothecoides</name>
    <name type="common">Green microalga</name>
    <name type="synonym">Chlorella protothecoides</name>
    <dbReference type="NCBI Taxonomy" id="3075"/>
    <lineage>
        <taxon>Eukaryota</taxon>
        <taxon>Viridiplantae</taxon>
        <taxon>Chlorophyta</taxon>
        <taxon>core chlorophytes</taxon>
        <taxon>Trebouxiophyceae</taxon>
        <taxon>Chlorellales</taxon>
        <taxon>Chlorellaceae</taxon>
        <taxon>Auxenochlorella</taxon>
    </lineage>
</organism>
<feature type="compositionally biased region" description="Polar residues" evidence="1">
    <location>
        <begin position="155"/>
        <end position="166"/>
    </location>
</feature>
<feature type="compositionally biased region" description="Low complexity" evidence="1">
    <location>
        <begin position="319"/>
        <end position="330"/>
    </location>
</feature>
<evidence type="ECO:0000256" key="1">
    <source>
        <dbReference type="SAM" id="MobiDB-lite"/>
    </source>
</evidence>
<proteinExistence type="predicted"/>
<feature type="region of interest" description="Disordered" evidence="1">
    <location>
        <begin position="121"/>
        <end position="230"/>
    </location>
</feature>
<accession>A0A1D2A8X5</accession>
<reference evidence="2" key="1">
    <citation type="submission" date="2015-08" db="EMBL/GenBank/DDBJ databases">
        <authorList>
            <person name="Babu N.S."/>
            <person name="Beckwith C.J."/>
            <person name="Beseler K.G."/>
            <person name="Brison A."/>
            <person name="Carone J.V."/>
            <person name="Caskin T.P."/>
            <person name="Diamond M."/>
            <person name="Durham M.E."/>
            <person name="Foxe J.M."/>
            <person name="Go M."/>
            <person name="Henderson B.A."/>
            <person name="Jones I.B."/>
            <person name="McGettigan J.A."/>
            <person name="Micheletti S.J."/>
            <person name="Nasrallah M.E."/>
            <person name="Ortiz D."/>
            <person name="Piller C.R."/>
            <person name="Privatt S.R."/>
            <person name="Schneider S.L."/>
            <person name="Sharp S."/>
            <person name="Smith T.C."/>
            <person name="Stanton J.D."/>
            <person name="Ullery H.E."/>
            <person name="Wilson R.J."/>
            <person name="Serrano M.G."/>
            <person name="Buck G."/>
            <person name="Lee V."/>
            <person name="Wang Y."/>
            <person name="Carvalho R."/>
            <person name="Voegtly L."/>
            <person name="Shi R."/>
            <person name="Duckworth R."/>
            <person name="Johnson A."/>
            <person name="Loviza R."/>
            <person name="Walstead R."/>
            <person name="Shah Z."/>
            <person name="Kiflezghi M."/>
            <person name="Wade K."/>
            <person name="Ball S.L."/>
            <person name="Bradley K.W."/>
            <person name="Asai D.J."/>
            <person name="Bowman C.A."/>
            <person name="Russell D.A."/>
            <person name="Pope W.H."/>
            <person name="Jacobs-Sera D."/>
            <person name="Hendrix R.W."/>
            <person name="Hatfull G.F."/>
        </authorList>
    </citation>
    <scope>NUCLEOTIDE SEQUENCE</scope>
</reference>
<gene>
    <name evidence="2" type="ORF">g.28704</name>
</gene>
<feature type="region of interest" description="Disordered" evidence="1">
    <location>
        <begin position="354"/>
        <end position="380"/>
    </location>
</feature>
<name>A0A1D2A8X5_AUXPR</name>
<dbReference type="AlphaFoldDB" id="A0A1D2A8X5"/>
<dbReference type="EMBL" id="GDKF01003249">
    <property type="protein sequence ID" value="JAT75373.1"/>
    <property type="molecule type" value="Transcribed_RNA"/>
</dbReference>
<feature type="compositionally biased region" description="Low complexity" evidence="1">
    <location>
        <begin position="186"/>
        <end position="203"/>
    </location>
</feature>
<evidence type="ECO:0000313" key="2">
    <source>
        <dbReference type="EMBL" id="JAT75373.1"/>
    </source>
</evidence>
<protein>
    <submittedName>
        <fullName evidence="2">Uncharacterized protein</fullName>
    </submittedName>
</protein>
<feature type="region of interest" description="Disordered" evidence="1">
    <location>
        <begin position="282"/>
        <end position="333"/>
    </location>
</feature>
<feature type="non-terminal residue" evidence="2">
    <location>
        <position position="407"/>
    </location>
</feature>